<dbReference type="Pfam" id="PF12329">
    <property type="entry name" value="TMF_DNA_bd"/>
    <property type="match status" value="1"/>
</dbReference>
<organism evidence="3">
    <name type="scientific">Schistocephalus solidus</name>
    <name type="common">Tapeworm</name>
    <dbReference type="NCBI Taxonomy" id="70667"/>
    <lineage>
        <taxon>Eukaryota</taxon>
        <taxon>Metazoa</taxon>
        <taxon>Spiralia</taxon>
        <taxon>Lophotrochozoa</taxon>
        <taxon>Platyhelminthes</taxon>
        <taxon>Cestoda</taxon>
        <taxon>Eucestoda</taxon>
        <taxon>Diphyllobothriidea</taxon>
        <taxon>Diphyllobothriidae</taxon>
        <taxon>Schistocephalus</taxon>
    </lineage>
</organism>
<feature type="compositionally biased region" description="Low complexity" evidence="2">
    <location>
        <begin position="833"/>
        <end position="850"/>
    </location>
</feature>
<dbReference type="PANTHER" id="PTHR46515:SF1">
    <property type="entry name" value="TATA ELEMENT MODULATORY FACTOR"/>
    <property type="match status" value="1"/>
</dbReference>
<feature type="region of interest" description="Disordered" evidence="2">
    <location>
        <begin position="820"/>
        <end position="873"/>
    </location>
</feature>
<keyword evidence="1" id="KW-0175">Coiled coil</keyword>
<accession>A0A0X3PJH4</accession>
<dbReference type="AlphaFoldDB" id="A0A0X3PJH4"/>
<evidence type="ECO:0000313" key="3">
    <source>
        <dbReference type="EMBL" id="JAP52091.1"/>
    </source>
</evidence>
<gene>
    <name evidence="3" type="ORF">TR143577</name>
</gene>
<dbReference type="GO" id="GO:0005794">
    <property type="term" value="C:Golgi apparatus"/>
    <property type="evidence" value="ECO:0007669"/>
    <property type="project" value="TreeGrafter"/>
</dbReference>
<feature type="compositionally biased region" description="Polar residues" evidence="2">
    <location>
        <begin position="328"/>
        <end position="342"/>
    </location>
</feature>
<evidence type="ECO:0000256" key="2">
    <source>
        <dbReference type="SAM" id="MobiDB-lite"/>
    </source>
</evidence>
<evidence type="ECO:0000256" key="1">
    <source>
        <dbReference type="SAM" id="Coils"/>
    </source>
</evidence>
<evidence type="ECO:0008006" key="4">
    <source>
        <dbReference type="Google" id="ProtNLM"/>
    </source>
</evidence>
<feature type="coiled-coil region" evidence="1">
    <location>
        <begin position="680"/>
        <end position="760"/>
    </location>
</feature>
<feature type="compositionally biased region" description="Polar residues" evidence="2">
    <location>
        <begin position="119"/>
        <end position="128"/>
    </location>
</feature>
<feature type="region of interest" description="Disordered" evidence="2">
    <location>
        <begin position="323"/>
        <end position="344"/>
    </location>
</feature>
<reference evidence="3" key="1">
    <citation type="submission" date="2016-01" db="EMBL/GenBank/DDBJ databases">
        <title>Reference transcriptome for the parasite Schistocephalus solidus: insights into the molecular evolution of parasitism.</title>
        <authorList>
            <person name="Hebert F.O."/>
            <person name="Grambauer S."/>
            <person name="Barber I."/>
            <person name="Landry C.R."/>
            <person name="Aubin-Horth N."/>
        </authorList>
    </citation>
    <scope>NUCLEOTIDE SEQUENCE</scope>
</reference>
<protein>
    <recommendedName>
        <fullName evidence="4">TATA element modulatory factor</fullName>
    </recommendedName>
</protein>
<name>A0A0X3PJH4_SCHSO</name>
<dbReference type="InterPro" id="IPR052602">
    <property type="entry name" value="Growth_transcription_reg"/>
</dbReference>
<sequence length="893" mass="98079">MAWWSSLSNASKLASLAIQEATRRIDQALDIEDNTSLSPPFEILPKNELHLEAEVDTPQYSSILSTKAPTYNTQDSQILAKDSQVKDPDEIPFLSVPNPPLPKVSDAPSFGTVGRQRHASQPASSLSSGPMLEDIACDKDEISNGSTKSVHNEGTASVSLSMGDTLTSELSRSLASTNKSSSTINLITPAALASSQPALPSDDSVTDVCSTDVFDNEEKEVEGEEIQRHQPTTTTITPPRPLSPRAQDDAVRPQDHLEDDATTTTTSSEIEVISCCTSLNGEALNDSGNSAALFPAAAEQFLQGTECHQDLGPRDRPLCQLARPVSGRRSSNSPTASQTSESALREDVSQLLEAREAKILELSRVNISLQEANAFLQSQLAQATGSTGGLTDLDSLTDEFTKRLALTERRLQAVTKERNQLRAQLAAEAHLSPAKPSSAVEPSSENSFQTRCARLEALIEEKETQIQEILKEGERMAQEQLKTNNIVKSLRAKEKTNEQKMQRTSSALTKAQAEIERLKIELATARDAESKSLGALNQVNRQNQKLEKDLACLNAELGLSREKVELLEKTVQAHETGKRQMGEKLEETQRYLSAANSRLEAMQGTEQKQAVLYEETDRLRIQIDEMRRAACKQQRNLEQAREQTAHELAYYRSRLANAEAQLELMGETASSVAKPLLSRIESLQGSLDSQTAAFEQTEQRLSAQIEELQARLLASAQTDRDLKQSLTDSETSIATLQDELKRAKLEIEGLQKQLNVSAKQLQDKDEFLQKLQCDLMTANKKVLEVRSTCSSLEEENRTERDVSAQLRAELKEARTELQELASRTTSVAEGHVHNSPLSSSTSTVSIASANEHSSQRSPNSPETPTPHPTIQPSVQFASSLEYLQALHSSPTRR</sequence>
<dbReference type="PANTHER" id="PTHR46515">
    <property type="entry name" value="TATA ELEMENT MODULATORY FACTOR TMF1"/>
    <property type="match status" value="1"/>
</dbReference>
<feature type="compositionally biased region" description="Basic and acidic residues" evidence="2">
    <location>
        <begin position="246"/>
        <end position="256"/>
    </location>
</feature>
<dbReference type="EMBL" id="GEEE01011134">
    <property type="protein sequence ID" value="JAP52091.1"/>
    <property type="molecule type" value="Transcribed_RNA"/>
</dbReference>
<feature type="compositionally biased region" description="Polar residues" evidence="2">
    <location>
        <begin position="851"/>
        <end position="860"/>
    </location>
</feature>
<feature type="coiled-coil region" evidence="1">
    <location>
        <begin position="404"/>
        <end position="563"/>
    </location>
</feature>
<feature type="region of interest" description="Disordered" evidence="2">
    <location>
        <begin position="217"/>
        <end position="265"/>
    </location>
</feature>
<dbReference type="InterPro" id="IPR022092">
    <property type="entry name" value="TMF_DNA-bd"/>
</dbReference>
<feature type="region of interest" description="Disordered" evidence="2">
    <location>
        <begin position="93"/>
        <end position="131"/>
    </location>
</feature>
<proteinExistence type="predicted"/>
<dbReference type="GO" id="GO:0005783">
    <property type="term" value="C:endoplasmic reticulum"/>
    <property type="evidence" value="ECO:0007669"/>
    <property type="project" value="TreeGrafter"/>
</dbReference>